<evidence type="ECO:0000313" key="12">
    <source>
        <dbReference type="Proteomes" id="UP000078113"/>
    </source>
</evidence>
<dbReference type="EC" id="2.7.11.1" evidence="1"/>
<dbReference type="PANTHER" id="PTHR43671">
    <property type="entry name" value="SERINE/THREONINE-PROTEIN KINASE NEK"/>
    <property type="match status" value="1"/>
</dbReference>
<evidence type="ECO:0000313" key="11">
    <source>
        <dbReference type="EMBL" id="KAE8262731.1"/>
    </source>
</evidence>
<keyword evidence="6" id="KW-0067">ATP-binding</keyword>
<gene>
    <name evidence="11" type="ORF">A4X09_0g7397</name>
</gene>
<evidence type="ECO:0000256" key="2">
    <source>
        <dbReference type="ARBA" id="ARBA00022527"/>
    </source>
</evidence>
<dbReference type="InterPro" id="IPR000719">
    <property type="entry name" value="Prot_kinase_dom"/>
</dbReference>
<evidence type="ECO:0000256" key="1">
    <source>
        <dbReference type="ARBA" id="ARBA00012513"/>
    </source>
</evidence>
<sequence length="198" mass="22268">MGRAHSPYCMELIDVISFPQDNGELAAGIVMPLADHDLASLLYHVRIVLTPEQIWCYMSQILKGIAHLDNEGIVQDVHADLKPANIMVTRDHRVRVGDFGSSKRSSQTRSTLILCTPIYRAPDVFFRSMRGTAMDVWSLEVIALELALGRVPGEGSNPLDIFERMIDRVGYLPVWGVVARLLVYIGCFERRRPSKRCS</sequence>
<dbReference type="PROSITE" id="PS50011">
    <property type="entry name" value="PROTEIN_KINASE_DOM"/>
    <property type="match status" value="1"/>
</dbReference>
<dbReference type="SMART" id="SM00220">
    <property type="entry name" value="S_TKc"/>
    <property type="match status" value="1"/>
</dbReference>
<protein>
    <recommendedName>
        <fullName evidence="1">non-specific serine/threonine protein kinase</fullName>
        <ecNumber evidence="1">2.7.11.1</ecNumber>
    </recommendedName>
</protein>
<comment type="catalytic activity">
    <reaction evidence="8">
        <text>L-seryl-[protein] + ATP = O-phospho-L-seryl-[protein] + ADP + H(+)</text>
        <dbReference type="Rhea" id="RHEA:17989"/>
        <dbReference type="Rhea" id="RHEA-COMP:9863"/>
        <dbReference type="Rhea" id="RHEA-COMP:11604"/>
        <dbReference type="ChEBI" id="CHEBI:15378"/>
        <dbReference type="ChEBI" id="CHEBI:29999"/>
        <dbReference type="ChEBI" id="CHEBI:30616"/>
        <dbReference type="ChEBI" id="CHEBI:83421"/>
        <dbReference type="ChEBI" id="CHEBI:456216"/>
        <dbReference type="EC" id="2.7.11.1"/>
    </reaction>
</comment>
<feature type="transmembrane region" description="Helical" evidence="9">
    <location>
        <begin position="169"/>
        <end position="188"/>
    </location>
</feature>
<keyword evidence="12" id="KW-1185">Reference proteome</keyword>
<reference evidence="11" key="1">
    <citation type="submission" date="2016-04" db="EMBL/GenBank/DDBJ databases">
        <authorList>
            <person name="Nguyen H.D."/>
            <person name="Samba Siva P."/>
            <person name="Cullis J."/>
            <person name="Levesque C.A."/>
            <person name="Hambleton S."/>
        </authorList>
    </citation>
    <scope>NUCLEOTIDE SEQUENCE</scope>
    <source>
        <strain evidence="11">DAOMC 236422</strain>
    </source>
</reference>
<evidence type="ECO:0000256" key="5">
    <source>
        <dbReference type="ARBA" id="ARBA00022777"/>
    </source>
</evidence>
<feature type="domain" description="Protein kinase" evidence="10">
    <location>
        <begin position="1"/>
        <end position="198"/>
    </location>
</feature>
<evidence type="ECO:0000256" key="6">
    <source>
        <dbReference type="ARBA" id="ARBA00022840"/>
    </source>
</evidence>
<dbReference type="InterPro" id="IPR011009">
    <property type="entry name" value="Kinase-like_dom_sf"/>
</dbReference>
<dbReference type="Pfam" id="PF00069">
    <property type="entry name" value="Pkinase"/>
    <property type="match status" value="1"/>
</dbReference>
<reference evidence="11" key="2">
    <citation type="journal article" date="2019" name="IMA Fungus">
        <title>Genome sequencing and comparison of five Tilletia species to identify candidate genes for the detection of regulated species infecting wheat.</title>
        <authorList>
            <person name="Nguyen H.D.T."/>
            <person name="Sultana T."/>
            <person name="Kesanakurti P."/>
            <person name="Hambleton S."/>
        </authorList>
    </citation>
    <scope>NUCLEOTIDE SEQUENCE</scope>
    <source>
        <strain evidence="11">DAOMC 236422</strain>
    </source>
</reference>
<keyword evidence="5" id="KW-0418">Kinase</keyword>
<evidence type="ECO:0000256" key="4">
    <source>
        <dbReference type="ARBA" id="ARBA00022741"/>
    </source>
</evidence>
<dbReference type="GO" id="GO:0005524">
    <property type="term" value="F:ATP binding"/>
    <property type="evidence" value="ECO:0007669"/>
    <property type="project" value="UniProtKB-KW"/>
</dbReference>
<name>A0A8X7N119_9BASI</name>
<keyword evidence="9" id="KW-1133">Transmembrane helix</keyword>
<dbReference type="AlphaFoldDB" id="A0A8X7N119"/>
<evidence type="ECO:0000256" key="8">
    <source>
        <dbReference type="ARBA" id="ARBA00048679"/>
    </source>
</evidence>
<dbReference type="Gene3D" id="1.10.510.10">
    <property type="entry name" value="Transferase(Phosphotransferase) domain 1"/>
    <property type="match status" value="1"/>
</dbReference>
<dbReference type="PANTHER" id="PTHR43671:SF98">
    <property type="entry name" value="SERINE_THREONINE-PROTEIN KINASE NEK11"/>
    <property type="match status" value="1"/>
</dbReference>
<dbReference type="SUPFAM" id="SSF56112">
    <property type="entry name" value="Protein kinase-like (PK-like)"/>
    <property type="match status" value="1"/>
</dbReference>
<keyword evidence="9" id="KW-0472">Membrane</keyword>
<dbReference type="InterPro" id="IPR050660">
    <property type="entry name" value="NEK_Ser/Thr_kinase"/>
</dbReference>
<dbReference type="Proteomes" id="UP000078113">
    <property type="component" value="Unassembled WGS sequence"/>
</dbReference>
<organism evidence="11 12">
    <name type="scientific">Tilletia walkeri</name>
    <dbReference type="NCBI Taxonomy" id="117179"/>
    <lineage>
        <taxon>Eukaryota</taxon>
        <taxon>Fungi</taxon>
        <taxon>Dikarya</taxon>
        <taxon>Basidiomycota</taxon>
        <taxon>Ustilaginomycotina</taxon>
        <taxon>Exobasidiomycetes</taxon>
        <taxon>Tilletiales</taxon>
        <taxon>Tilletiaceae</taxon>
        <taxon>Tilletia</taxon>
    </lineage>
</organism>
<keyword evidence="4" id="KW-0547">Nucleotide-binding</keyword>
<evidence type="ECO:0000256" key="7">
    <source>
        <dbReference type="ARBA" id="ARBA00047899"/>
    </source>
</evidence>
<dbReference type="EMBL" id="LWDG02000748">
    <property type="protein sequence ID" value="KAE8262731.1"/>
    <property type="molecule type" value="Genomic_DNA"/>
</dbReference>
<comment type="catalytic activity">
    <reaction evidence="7">
        <text>L-threonyl-[protein] + ATP = O-phospho-L-threonyl-[protein] + ADP + H(+)</text>
        <dbReference type="Rhea" id="RHEA:46608"/>
        <dbReference type="Rhea" id="RHEA-COMP:11060"/>
        <dbReference type="Rhea" id="RHEA-COMP:11605"/>
        <dbReference type="ChEBI" id="CHEBI:15378"/>
        <dbReference type="ChEBI" id="CHEBI:30013"/>
        <dbReference type="ChEBI" id="CHEBI:30616"/>
        <dbReference type="ChEBI" id="CHEBI:61977"/>
        <dbReference type="ChEBI" id="CHEBI:456216"/>
        <dbReference type="EC" id="2.7.11.1"/>
    </reaction>
</comment>
<evidence type="ECO:0000256" key="9">
    <source>
        <dbReference type="SAM" id="Phobius"/>
    </source>
</evidence>
<accession>A0A8X7N119</accession>
<dbReference type="GO" id="GO:0004674">
    <property type="term" value="F:protein serine/threonine kinase activity"/>
    <property type="evidence" value="ECO:0007669"/>
    <property type="project" value="UniProtKB-KW"/>
</dbReference>
<comment type="caution">
    <text evidence="11">The sequence shown here is derived from an EMBL/GenBank/DDBJ whole genome shotgun (WGS) entry which is preliminary data.</text>
</comment>
<keyword evidence="2" id="KW-0723">Serine/threonine-protein kinase</keyword>
<proteinExistence type="predicted"/>
<keyword evidence="3" id="KW-0808">Transferase</keyword>
<evidence type="ECO:0000259" key="10">
    <source>
        <dbReference type="PROSITE" id="PS50011"/>
    </source>
</evidence>
<keyword evidence="9" id="KW-0812">Transmembrane</keyword>
<evidence type="ECO:0000256" key="3">
    <source>
        <dbReference type="ARBA" id="ARBA00022679"/>
    </source>
</evidence>